<dbReference type="RefSeq" id="WP_114796371.1">
    <property type="nucleotide sequence ID" value="NZ_QQZY01000004.1"/>
</dbReference>
<proteinExistence type="predicted"/>
<evidence type="ECO:0000256" key="4">
    <source>
        <dbReference type="SAM" id="Phobius"/>
    </source>
</evidence>
<evidence type="ECO:0000313" key="7">
    <source>
        <dbReference type="Proteomes" id="UP000254134"/>
    </source>
</evidence>
<reference evidence="7" key="2">
    <citation type="journal article" date="2019" name="MicrobiologyOpen">
        <title>High-quality draft genome sequence of Gaiella occulta isolated from a 150 meter deep mineral water borehole and comparison with the genome sequences of other deep-branching lineages of the phylum Actinobacteria.</title>
        <authorList>
            <person name="Severino R."/>
            <person name="Froufe H.J.C."/>
            <person name="Barroso C."/>
            <person name="Albuquerque L."/>
            <person name="Lobo-da-Cunha A."/>
            <person name="da Costa M.S."/>
            <person name="Egas C."/>
        </authorList>
    </citation>
    <scope>NUCLEOTIDE SEQUENCE [LARGE SCALE GENOMIC DNA]</scope>
    <source>
        <strain evidence="7">F2-233</strain>
    </source>
</reference>
<keyword evidence="4" id="KW-1133">Transmembrane helix</keyword>
<gene>
    <name evidence="6" type="ORF">Gocc_1950</name>
</gene>
<protein>
    <submittedName>
        <fullName evidence="6">Methyltransferase domain-containing protein</fullName>
    </submittedName>
</protein>
<dbReference type="GO" id="GO:0032259">
    <property type="term" value="P:methylation"/>
    <property type="evidence" value="ECO:0007669"/>
    <property type="project" value="UniProtKB-KW"/>
</dbReference>
<feature type="domain" description="Methyltransferase type 11" evidence="5">
    <location>
        <begin position="135"/>
        <end position="228"/>
    </location>
</feature>
<evidence type="ECO:0000256" key="3">
    <source>
        <dbReference type="ARBA" id="ARBA00022691"/>
    </source>
</evidence>
<keyword evidence="2 6" id="KW-0808">Transferase</keyword>
<evidence type="ECO:0000256" key="1">
    <source>
        <dbReference type="ARBA" id="ARBA00022603"/>
    </source>
</evidence>
<dbReference type="PANTHER" id="PTHR43464:SF19">
    <property type="entry name" value="UBIQUINONE BIOSYNTHESIS O-METHYLTRANSFERASE, MITOCHONDRIAL"/>
    <property type="match status" value="1"/>
</dbReference>
<dbReference type="InterPro" id="IPR029063">
    <property type="entry name" value="SAM-dependent_MTases_sf"/>
</dbReference>
<dbReference type="GO" id="GO:0008757">
    <property type="term" value="F:S-adenosylmethionine-dependent methyltransferase activity"/>
    <property type="evidence" value="ECO:0007669"/>
    <property type="project" value="InterPro"/>
</dbReference>
<keyword evidence="3" id="KW-0949">S-adenosyl-L-methionine</keyword>
<accession>A0A7M2YWW0</accession>
<keyword evidence="1 6" id="KW-0489">Methyltransferase</keyword>
<keyword evidence="4" id="KW-0812">Transmembrane</keyword>
<keyword evidence="7" id="KW-1185">Reference proteome</keyword>
<dbReference type="SUPFAM" id="SSF53335">
    <property type="entry name" value="S-adenosyl-L-methionine-dependent methyltransferases"/>
    <property type="match status" value="1"/>
</dbReference>
<dbReference type="InterPro" id="IPR013216">
    <property type="entry name" value="Methyltransf_11"/>
</dbReference>
<reference evidence="6 7" key="1">
    <citation type="submission" date="2018-07" db="EMBL/GenBank/DDBJ databases">
        <title>High-quality-draft genome sequence of Gaiella occulta.</title>
        <authorList>
            <person name="Severino R."/>
            <person name="Froufe H.J.C."/>
            <person name="Rainey F.A."/>
            <person name="Barroso C."/>
            <person name="Albuquerque L."/>
            <person name="Lobo-Da-Cunha A."/>
            <person name="Da Costa M.S."/>
            <person name="Egas C."/>
        </authorList>
    </citation>
    <scope>NUCLEOTIDE SEQUENCE [LARGE SCALE GENOMIC DNA]</scope>
    <source>
        <strain evidence="6 7">F2-233</strain>
    </source>
</reference>
<dbReference type="AlphaFoldDB" id="A0A7M2YWW0"/>
<dbReference type="PANTHER" id="PTHR43464">
    <property type="entry name" value="METHYLTRANSFERASE"/>
    <property type="match status" value="1"/>
</dbReference>
<dbReference type="OrthoDB" id="7062303at2"/>
<dbReference type="EMBL" id="QQZY01000004">
    <property type="protein sequence ID" value="RDI74374.1"/>
    <property type="molecule type" value="Genomic_DNA"/>
</dbReference>
<dbReference type="CDD" id="cd02440">
    <property type="entry name" value="AdoMet_MTases"/>
    <property type="match status" value="1"/>
</dbReference>
<feature type="transmembrane region" description="Helical" evidence="4">
    <location>
        <begin position="20"/>
        <end position="46"/>
    </location>
</feature>
<name>A0A7M2YWW0_9ACTN</name>
<sequence length="330" mass="35183">MTGVVVHAGGWGDGGWGWAMWLAMTIGMTAMLVTLLAIVWLIVRAVGPPREGGRSREDRALEELRVRYARGEISGESPTSDAGRCSRTSVVAPAEPDRAQAYDAWYETALGAAAHRIELRLVAALAAPGRGERALDAGCGTGIYTAWLLEQGLEVTGLDPDPAMLSAARVKVPEARLVEGDATMLPFAEGEFDLAVAVTLFCFLDGEERLVAARELLRVVRPGGRVVVGELARRSLWAAQRRVRGWRGSRTWRQAHFATAGELRQLFHNAGATAVSARYGLYLPPWDVTSFVSRAEAIERLGRPLGALGAAFVAARAEAGGGAAGATARV</sequence>
<dbReference type="Proteomes" id="UP000254134">
    <property type="component" value="Unassembled WGS sequence"/>
</dbReference>
<evidence type="ECO:0000313" key="6">
    <source>
        <dbReference type="EMBL" id="RDI74374.1"/>
    </source>
</evidence>
<evidence type="ECO:0000259" key="5">
    <source>
        <dbReference type="Pfam" id="PF08241"/>
    </source>
</evidence>
<keyword evidence="4" id="KW-0472">Membrane</keyword>
<comment type="caution">
    <text evidence="6">The sequence shown here is derived from an EMBL/GenBank/DDBJ whole genome shotgun (WGS) entry which is preliminary data.</text>
</comment>
<evidence type="ECO:0000256" key="2">
    <source>
        <dbReference type="ARBA" id="ARBA00022679"/>
    </source>
</evidence>
<dbReference type="Gene3D" id="3.40.50.150">
    <property type="entry name" value="Vaccinia Virus protein VP39"/>
    <property type="match status" value="1"/>
</dbReference>
<dbReference type="Pfam" id="PF08241">
    <property type="entry name" value="Methyltransf_11"/>
    <property type="match status" value="1"/>
</dbReference>
<organism evidence="6 7">
    <name type="scientific">Gaiella occulta</name>
    <dbReference type="NCBI Taxonomy" id="1002870"/>
    <lineage>
        <taxon>Bacteria</taxon>
        <taxon>Bacillati</taxon>
        <taxon>Actinomycetota</taxon>
        <taxon>Thermoleophilia</taxon>
        <taxon>Gaiellales</taxon>
        <taxon>Gaiellaceae</taxon>
        <taxon>Gaiella</taxon>
    </lineage>
</organism>